<evidence type="ECO:0000313" key="2">
    <source>
        <dbReference type="EMBL" id="CAD2125424.1"/>
    </source>
</evidence>
<dbReference type="Gene3D" id="3.50.50.60">
    <property type="entry name" value="FAD/NAD(P)-binding domain"/>
    <property type="match status" value="1"/>
</dbReference>
<protein>
    <submittedName>
        <fullName evidence="2">Uncharacterized protein</fullName>
    </submittedName>
</protein>
<keyword evidence="1" id="KW-1133">Transmembrane helix</keyword>
<evidence type="ECO:0000313" key="3">
    <source>
        <dbReference type="Proteomes" id="UP000580250"/>
    </source>
</evidence>
<keyword evidence="1" id="KW-0812">Transmembrane</keyword>
<dbReference type="EMBL" id="CAJEWN010000004">
    <property type="protein sequence ID" value="CAD2125424.1"/>
    <property type="molecule type" value="Genomic_DNA"/>
</dbReference>
<evidence type="ECO:0000256" key="1">
    <source>
        <dbReference type="SAM" id="Phobius"/>
    </source>
</evidence>
<dbReference type="InterPro" id="IPR036188">
    <property type="entry name" value="FAD/NAD-bd_sf"/>
</dbReference>
<dbReference type="Proteomes" id="UP000580250">
    <property type="component" value="Unassembled WGS sequence"/>
</dbReference>
<name>A0A6V7TJW9_MELEN</name>
<keyword evidence="1" id="KW-0472">Membrane</keyword>
<comment type="caution">
    <text evidence="2">The sequence shown here is derived from an EMBL/GenBank/DDBJ whole genome shotgun (WGS) entry which is preliminary data.</text>
</comment>
<organism evidence="2 3">
    <name type="scientific">Meloidogyne enterolobii</name>
    <name type="common">Root-knot nematode worm</name>
    <name type="synonym">Meloidogyne mayaguensis</name>
    <dbReference type="NCBI Taxonomy" id="390850"/>
    <lineage>
        <taxon>Eukaryota</taxon>
        <taxon>Metazoa</taxon>
        <taxon>Ecdysozoa</taxon>
        <taxon>Nematoda</taxon>
        <taxon>Chromadorea</taxon>
        <taxon>Rhabditida</taxon>
        <taxon>Tylenchina</taxon>
        <taxon>Tylenchomorpha</taxon>
        <taxon>Tylenchoidea</taxon>
        <taxon>Meloidogynidae</taxon>
        <taxon>Meloidogyninae</taxon>
        <taxon>Meloidogyne</taxon>
    </lineage>
</organism>
<proteinExistence type="predicted"/>
<reference evidence="2 3" key="1">
    <citation type="submission" date="2020-08" db="EMBL/GenBank/DDBJ databases">
        <authorList>
            <person name="Koutsovoulos G."/>
            <person name="Danchin GJ E."/>
        </authorList>
    </citation>
    <scope>NUCLEOTIDE SEQUENCE [LARGE SCALE GENOMIC DNA]</scope>
</reference>
<gene>
    <name evidence="2" type="ORF">MENT_LOCUS1116</name>
</gene>
<sequence>MLALRGRHVKMMSILMRTEATNWMMYLNYKLKIIFKDFPDLNHQIFGCRRRQPNAQPRRINHQAIYGNNYRGGRYNQATRCWVALDAQTRGLKTALIELDDFSSKTSVCGFVNFFVNVCLDLVTHFLTIFFSNPSTW</sequence>
<accession>A0A6V7TJW9</accession>
<dbReference type="AlphaFoldDB" id="A0A6V7TJW9"/>
<feature type="transmembrane region" description="Helical" evidence="1">
    <location>
        <begin position="111"/>
        <end position="131"/>
    </location>
</feature>
<dbReference type="OrthoDB" id="264015at2759"/>